<evidence type="ECO:0000313" key="1">
    <source>
        <dbReference type="EMBL" id="EJW99819.1"/>
    </source>
</evidence>
<gene>
    <name evidence="1" type="ORF">EVA_12085</name>
</gene>
<sequence>MKTLFKLLLLFGLVAYLFFAFTKFSHHSDTSPCEHLNLTIADSAQAGFITYEEAERILRQNGVYPIGKRMDQINNLKIEKALKKNAFIDSVACYKSPNGTVNILIVQRLPLMRILADNGDTYYLDQKGNQMNPKGYHADIAVATGSISRKFARRELVKLGRFLKEDDFWDKQIEQIHVLPNGHLKLIPRVGAHTIYLGTTDSLSLKFRNLYTFYKKVLPQVGWNKYEEISVENVSQIVGTKIED</sequence>
<accession>J9GJN7</accession>
<dbReference type="GO" id="GO:0051301">
    <property type="term" value="P:cell division"/>
    <property type="evidence" value="ECO:0007669"/>
    <property type="project" value="UniProtKB-KW"/>
</dbReference>
<reference evidence="1" key="1">
    <citation type="journal article" date="2012" name="PLoS ONE">
        <title>Gene sets for utilization of primary and secondary nutrition supplies in the distal gut of endangered iberian lynx.</title>
        <authorList>
            <person name="Alcaide M."/>
            <person name="Messina E."/>
            <person name="Richter M."/>
            <person name="Bargiela R."/>
            <person name="Peplies J."/>
            <person name="Huws S.A."/>
            <person name="Newbold C.J."/>
            <person name="Golyshin P.N."/>
            <person name="Simon M.A."/>
            <person name="Lopez G."/>
            <person name="Yakimov M.M."/>
            <person name="Ferrer M."/>
        </authorList>
    </citation>
    <scope>NUCLEOTIDE SEQUENCE</scope>
</reference>
<keyword evidence="1" id="KW-0132">Cell division</keyword>
<protein>
    <submittedName>
        <fullName evidence="1">Cell division protein FtsQ</fullName>
    </submittedName>
</protein>
<proteinExistence type="predicted"/>
<dbReference type="EMBL" id="AMCI01003644">
    <property type="protein sequence ID" value="EJW99819.1"/>
    <property type="molecule type" value="Genomic_DNA"/>
</dbReference>
<comment type="caution">
    <text evidence="1">The sequence shown here is derived from an EMBL/GenBank/DDBJ whole genome shotgun (WGS) entry which is preliminary data.</text>
</comment>
<organism evidence="1">
    <name type="scientific">gut metagenome</name>
    <dbReference type="NCBI Taxonomy" id="749906"/>
    <lineage>
        <taxon>unclassified sequences</taxon>
        <taxon>metagenomes</taxon>
        <taxon>organismal metagenomes</taxon>
    </lineage>
</organism>
<keyword evidence="1" id="KW-0131">Cell cycle</keyword>
<dbReference type="AlphaFoldDB" id="J9GJN7"/>
<name>J9GJN7_9ZZZZ</name>